<gene>
    <name evidence="2" type="ORF">GCM10025869_13310</name>
</gene>
<dbReference type="Pfam" id="PF04341">
    <property type="entry name" value="DUF485"/>
    <property type="match status" value="1"/>
</dbReference>
<feature type="transmembrane region" description="Helical" evidence="1">
    <location>
        <begin position="70"/>
        <end position="94"/>
    </location>
</feature>
<evidence type="ECO:0000313" key="2">
    <source>
        <dbReference type="EMBL" id="GMA90802.1"/>
    </source>
</evidence>
<name>A0ABQ6JSV3_9MICO</name>
<protein>
    <submittedName>
        <fullName evidence="2">Clumping factor B</fullName>
    </submittedName>
</protein>
<comment type="caution">
    <text evidence="2">The sequence shown here is derived from an EMBL/GenBank/DDBJ whole genome shotgun (WGS) entry which is preliminary data.</text>
</comment>
<keyword evidence="1" id="KW-0812">Transmembrane</keyword>
<feature type="transmembrane region" description="Helical" evidence="1">
    <location>
        <begin position="36"/>
        <end position="58"/>
    </location>
</feature>
<dbReference type="PANTHER" id="PTHR38441">
    <property type="entry name" value="INTEGRAL MEMBRANE PROTEIN-RELATED"/>
    <property type="match status" value="1"/>
</dbReference>
<dbReference type="EMBL" id="BSVA01000001">
    <property type="protein sequence ID" value="GMA90802.1"/>
    <property type="molecule type" value="Genomic_DNA"/>
</dbReference>
<dbReference type="Proteomes" id="UP001157069">
    <property type="component" value="Unassembled WGS sequence"/>
</dbReference>
<dbReference type="PANTHER" id="PTHR38441:SF1">
    <property type="entry name" value="MEMBRANE PROTEIN"/>
    <property type="match status" value="1"/>
</dbReference>
<accession>A0ABQ6JSV3</accession>
<organism evidence="2 3">
    <name type="scientific">Homoserinibacter gongjuensis</name>
    <dbReference type="NCBI Taxonomy" id="1162968"/>
    <lineage>
        <taxon>Bacteria</taxon>
        <taxon>Bacillati</taxon>
        <taxon>Actinomycetota</taxon>
        <taxon>Actinomycetes</taxon>
        <taxon>Micrococcales</taxon>
        <taxon>Microbacteriaceae</taxon>
        <taxon>Homoserinibacter</taxon>
    </lineage>
</organism>
<keyword evidence="1" id="KW-1133">Transmembrane helix</keyword>
<sequence length="119" mass="13258">MMGDEAPTSVAEKDVDFVGIQHSDRFQNLKKRHRSFVFPVLALALLWYFAYVLLAGYAPEFMSTPVFGSINVGLLIGLAQVLTTFVVTMLYVWYAGKKLDPVAEEIREDAARATAGEVR</sequence>
<evidence type="ECO:0000256" key="1">
    <source>
        <dbReference type="SAM" id="Phobius"/>
    </source>
</evidence>
<keyword evidence="3" id="KW-1185">Reference proteome</keyword>
<proteinExistence type="predicted"/>
<dbReference type="InterPro" id="IPR007436">
    <property type="entry name" value="DUF485"/>
</dbReference>
<reference evidence="3" key="1">
    <citation type="journal article" date="2019" name="Int. J. Syst. Evol. Microbiol.">
        <title>The Global Catalogue of Microorganisms (GCM) 10K type strain sequencing project: providing services to taxonomists for standard genome sequencing and annotation.</title>
        <authorList>
            <consortium name="The Broad Institute Genomics Platform"/>
            <consortium name="The Broad Institute Genome Sequencing Center for Infectious Disease"/>
            <person name="Wu L."/>
            <person name="Ma J."/>
        </authorList>
    </citation>
    <scope>NUCLEOTIDE SEQUENCE [LARGE SCALE GENOMIC DNA]</scope>
    <source>
        <strain evidence="3">NBRC 108755</strain>
    </source>
</reference>
<evidence type="ECO:0000313" key="3">
    <source>
        <dbReference type="Proteomes" id="UP001157069"/>
    </source>
</evidence>
<keyword evidence="1" id="KW-0472">Membrane</keyword>